<proteinExistence type="predicted"/>
<evidence type="ECO:0000313" key="1">
    <source>
        <dbReference type="EMBL" id="SVD74545.1"/>
    </source>
</evidence>
<protein>
    <submittedName>
        <fullName evidence="1">Uncharacterized protein</fullName>
    </submittedName>
</protein>
<dbReference type="AlphaFoldDB" id="A0A382XV56"/>
<gene>
    <name evidence="1" type="ORF">METZ01_LOCUS427399</name>
</gene>
<name>A0A382XV56_9ZZZZ</name>
<reference evidence="1" key="1">
    <citation type="submission" date="2018-05" db="EMBL/GenBank/DDBJ databases">
        <authorList>
            <person name="Lanie J.A."/>
            <person name="Ng W.-L."/>
            <person name="Kazmierczak K.M."/>
            <person name="Andrzejewski T.M."/>
            <person name="Davidsen T.M."/>
            <person name="Wayne K.J."/>
            <person name="Tettelin H."/>
            <person name="Glass J.I."/>
            <person name="Rusch D."/>
            <person name="Podicherti R."/>
            <person name="Tsui H.-C.T."/>
            <person name="Winkler M.E."/>
        </authorList>
    </citation>
    <scope>NUCLEOTIDE SEQUENCE</scope>
</reference>
<accession>A0A382XV56</accession>
<dbReference type="EMBL" id="UINC01170484">
    <property type="protein sequence ID" value="SVD74545.1"/>
    <property type="molecule type" value="Genomic_DNA"/>
</dbReference>
<sequence length="97" mass="10765">MRLSLTNVRRPTSVGRRLREDLRFKDENDLGVGGIYVAGLWTNLQIEIPNGEAERIMSIETRVEDHTIHITAPCSVQACLGGVVLPSLAPLDQRLNT</sequence>
<organism evidence="1">
    <name type="scientific">marine metagenome</name>
    <dbReference type="NCBI Taxonomy" id="408172"/>
    <lineage>
        <taxon>unclassified sequences</taxon>
        <taxon>metagenomes</taxon>
        <taxon>ecological metagenomes</taxon>
    </lineage>
</organism>